<dbReference type="PROSITE" id="PS51012">
    <property type="entry name" value="ABC_TM2"/>
    <property type="match status" value="1"/>
</dbReference>
<evidence type="ECO:0000256" key="7">
    <source>
        <dbReference type="ARBA" id="ARBA00023047"/>
    </source>
</evidence>
<evidence type="ECO:0000313" key="12">
    <source>
        <dbReference type="Proteomes" id="UP000321039"/>
    </source>
</evidence>
<comment type="subcellular location">
    <subcellularLocation>
        <location evidence="9">Cell inner membrane</location>
        <topology evidence="9">Multi-pass membrane protein</topology>
    </subcellularLocation>
    <subcellularLocation>
        <location evidence="1">Cell membrane</location>
        <topology evidence="1">Multi-pass membrane protein</topology>
    </subcellularLocation>
</comment>
<reference evidence="11 12" key="1">
    <citation type="submission" date="2019-08" db="EMBL/GenBank/DDBJ databases">
        <title>Parahaliea maris sp. nov., isolated from the surface seawater.</title>
        <authorList>
            <person name="Liu Y."/>
        </authorList>
    </citation>
    <scope>NUCLEOTIDE SEQUENCE [LARGE SCALE GENOMIC DNA]</scope>
    <source>
        <strain evidence="11 12">HSLHS9</strain>
    </source>
</reference>
<comment type="similarity">
    <text evidence="2 9">Belongs to the ABC-2 integral membrane protein family.</text>
</comment>
<dbReference type="Pfam" id="PF01061">
    <property type="entry name" value="ABC2_membrane"/>
    <property type="match status" value="1"/>
</dbReference>
<keyword evidence="4 9" id="KW-1003">Cell membrane</keyword>
<keyword evidence="6 9" id="KW-1133">Transmembrane helix</keyword>
<evidence type="ECO:0000256" key="4">
    <source>
        <dbReference type="ARBA" id="ARBA00022475"/>
    </source>
</evidence>
<evidence type="ECO:0000256" key="1">
    <source>
        <dbReference type="ARBA" id="ARBA00004651"/>
    </source>
</evidence>
<evidence type="ECO:0000256" key="3">
    <source>
        <dbReference type="ARBA" id="ARBA00022448"/>
    </source>
</evidence>
<evidence type="ECO:0000256" key="5">
    <source>
        <dbReference type="ARBA" id="ARBA00022692"/>
    </source>
</evidence>
<accession>A0A5C8ZU96</accession>
<dbReference type="InterPro" id="IPR047817">
    <property type="entry name" value="ABC2_TM_bact-type"/>
</dbReference>
<evidence type="ECO:0000256" key="6">
    <source>
        <dbReference type="ARBA" id="ARBA00022989"/>
    </source>
</evidence>
<keyword evidence="8 9" id="KW-0472">Membrane</keyword>
<protein>
    <recommendedName>
        <fullName evidence="9">Transport permease protein</fullName>
    </recommendedName>
</protein>
<sequence>MPLSQYFQLMDVQARMALRADASRFYLGYLWWLLEPLLWVGVFYLVFSVILKSRQDDFLIFLMCGKLTFIWFSKAVSQASNSIVASRGLIAKLDIPKSLFPMSVVQESLYKQAAAFILLFVVLVVFGFAPSGTWWWLVPIILVNYLMIVACALVGASLVCIVRDFSMLIPLGMTFLLFTSGIFWNVHDLGDPAKTELVLALNPIAFILDCYRQALMWNTVPDLSHLALVALGAVLLIGGMLALMRRSSQYLALKALTA</sequence>
<proteinExistence type="inferred from homology"/>
<name>A0A5C8ZU96_9GAMM</name>
<evidence type="ECO:0000256" key="9">
    <source>
        <dbReference type="RuleBase" id="RU361157"/>
    </source>
</evidence>
<evidence type="ECO:0000256" key="8">
    <source>
        <dbReference type="ARBA" id="ARBA00023136"/>
    </source>
</evidence>
<dbReference type="GO" id="GO:0015920">
    <property type="term" value="P:lipopolysaccharide transport"/>
    <property type="evidence" value="ECO:0007669"/>
    <property type="project" value="TreeGrafter"/>
</dbReference>
<evidence type="ECO:0000259" key="10">
    <source>
        <dbReference type="PROSITE" id="PS51012"/>
    </source>
</evidence>
<feature type="domain" description="ABC transmembrane type-2" evidence="10">
    <location>
        <begin position="27"/>
        <end position="247"/>
    </location>
</feature>
<gene>
    <name evidence="11" type="ORF">FV139_17885</name>
</gene>
<dbReference type="AlphaFoldDB" id="A0A5C8ZU96"/>
<evidence type="ECO:0000313" key="11">
    <source>
        <dbReference type="EMBL" id="TXS90841.1"/>
    </source>
</evidence>
<evidence type="ECO:0000256" key="2">
    <source>
        <dbReference type="ARBA" id="ARBA00007783"/>
    </source>
</evidence>
<keyword evidence="7" id="KW-0625">Polysaccharide transport</keyword>
<feature type="transmembrane region" description="Helical" evidence="9">
    <location>
        <begin position="223"/>
        <end position="244"/>
    </location>
</feature>
<dbReference type="GO" id="GO:0140359">
    <property type="term" value="F:ABC-type transporter activity"/>
    <property type="evidence" value="ECO:0007669"/>
    <property type="project" value="InterPro"/>
</dbReference>
<keyword evidence="5 9" id="KW-0812">Transmembrane</keyword>
<comment type="caution">
    <text evidence="9">Lacks conserved residue(s) required for the propagation of feature annotation.</text>
</comment>
<dbReference type="PANTHER" id="PTHR30413">
    <property type="entry name" value="INNER MEMBRANE TRANSPORT PERMEASE"/>
    <property type="match status" value="1"/>
</dbReference>
<dbReference type="InterPro" id="IPR013525">
    <property type="entry name" value="ABC2_TM"/>
</dbReference>
<feature type="transmembrane region" description="Helical" evidence="9">
    <location>
        <begin position="134"/>
        <end position="161"/>
    </location>
</feature>
<feature type="transmembrane region" description="Helical" evidence="9">
    <location>
        <begin position="109"/>
        <end position="128"/>
    </location>
</feature>
<dbReference type="GO" id="GO:0015774">
    <property type="term" value="P:polysaccharide transport"/>
    <property type="evidence" value="ECO:0007669"/>
    <property type="project" value="UniProtKB-KW"/>
</dbReference>
<keyword evidence="7" id="KW-0762">Sugar transport</keyword>
<dbReference type="PANTHER" id="PTHR30413:SF10">
    <property type="entry name" value="CAPSULE POLYSACCHARIDE EXPORT INNER-MEMBRANE PROTEIN CTRC"/>
    <property type="match status" value="1"/>
</dbReference>
<feature type="transmembrane region" description="Helical" evidence="9">
    <location>
        <begin position="29"/>
        <end position="51"/>
    </location>
</feature>
<dbReference type="EMBL" id="VRZA01000007">
    <property type="protein sequence ID" value="TXS90841.1"/>
    <property type="molecule type" value="Genomic_DNA"/>
</dbReference>
<feature type="transmembrane region" description="Helical" evidence="9">
    <location>
        <begin position="168"/>
        <end position="186"/>
    </location>
</feature>
<dbReference type="Proteomes" id="UP000321039">
    <property type="component" value="Unassembled WGS sequence"/>
</dbReference>
<keyword evidence="3 9" id="KW-0813">Transport</keyword>
<organism evidence="11 12">
    <name type="scientific">Parahaliea maris</name>
    <dbReference type="NCBI Taxonomy" id="2716870"/>
    <lineage>
        <taxon>Bacteria</taxon>
        <taxon>Pseudomonadati</taxon>
        <taxon>Pseudomonadota</taxon>
        <taxon>Gammaproteobacteria</taxon>
        <taxon>Cellvibrionales</taxon>
        <taxon>Halieaceae</taxon>
        <taxon>Parahaliea</taxon>
    </lineage>
</organism>
<comment type="caution">
    <text evidence="11">The sequence shown here is derived from an EMBL/GenBank/DDBJ whole genome shotgun (WGS) entry which is preliminary data.</text>
</comment>
<dbReference type="GO" id="GO:0005886">
    <property type="term" value="C:plasma membrane"/>
    <property type="evidence" value="ECO:0007669"/>
    <property type="project" value="UniProtKB-SubCell"/>
</dbReference>
<keyword evidence="12" id="KW-1185">Reference proteome</keyword>